<evidence type="ECO:0000313" key="3">
    <source>
        <dbReference type="EMBL" id="CAI9114019.1"/>
    </source>
</evidence>
<keyword evidence="2" id="KW-1133">Transmembrane helix</keyword>
<dbReference type="EMBL" id="OX459124">
    <property type="protein sequence ID" value="CAI9114019.1"/>
    <property type="molecule type" value="Genomic_DNA"/>
</dbReference>
<feature type="transmembrane region" description="Helical" evidence="2">
    <location>
        <begin position="132"/>
        <end position="148"/>
    </location>
</feature>
<keyword evidence="2" id="KW-0812">Transmembrane</keyword>
<dbReference type="SUPFAM" id="SSF53681">
    <property type="entry name" value="Aspartate/glutamate racemase"/>
    <property type="match status" value="2"/>
</dbReference>
<evidence type="ECO:0000313" key="4">
    <source>
        <dbReference type="Proteomes" id="UP001161247"/>
    </source>
</evidence>
<proteinExistence type="predicted"/>
<feature type="transmembrane region" description="Helical" evidence="2">
    <location>
        <begin position="107"/>
        <end position="125"/>
    </location>
</feature>
<dbReference type="InterPro" id="IPR001920">
    <property type="entry name" value="Asp/Glu_race"/>
</dbReference>
<sequence length="501" mass="54679">MASASKKRARTISRVASQIYFLFILFQIPLFRFPCRIGTCSSPVEVTSSQLIASEVLPPMVVKALLYPGAITKAIINHKPIPSYNKLLKGGKFSNLRKGSSNIDLKHFEVLAGCYFSIAGAVLGLMRPGRMSLFGLLLILCGVGREALFGSKQVGIYSAMYIALLLAFFGIRRDSLNYPIHARGCVSRQRSLKSVRSGSVLALRSSSIIPKTEESGNPIDLRKSTHSNDFPVNGNSGGSLLTQGNSVGVIGGVSIVSTMNFVNKLVKWSSKEDEENCSIPFVLCSDPMLSKELQLYERSSFPFPTSKRAEHIPRDHSSIVSNLRKKRVFLENSGAGCIVMPCHVSHSWYDEITEGCSVPVLHVGECVARELKEANLKPVEAGSPPRIGLLASDATLAAGFYQEKLQNQGFEVVQPDKATMEHTVLPAMEALSRKDIEGAQNLLRIALQVLLVRAVNTIILASDDLQNLLPPDDPLLKRCLDPTDALARSAIQHSISDKTEM</sequence>
<accession>A0AAV1E268</accession>
<organism evidence="3 4">
    <name type="scientific">Oldenlandia corymbosa var. corymbosa</name>
    <dbReference type="NCBI Taxonomy" id="529605"/>
    <lineage>
        <taxon>Eukaryota</taxon>
        <taxon>Viridiplantae</taxon>
        <taxon>Streptophyta</taxon>
        <taxon>Embryophyta</taxon>
        <taxon>Tracheophyta</taxon>
        <taxon>Spermatophyta</taxon>
        <taxon>Magnoliopsida</taxon>
        <taxon>eudicotyledons</taxon>
        <taxon>Gunneridae</taxon>
        <taxon>Pentapetalae</taxon>
        <taxon>asterids</taxon>
        <taxon>lamiids</taxon>
        <taxon>Gentianales</taxon>
        <taxon>Rubiaceae</taxon>
        <taxon>Rubioideae</taxon>
        <taxon>Spermacoceae</taxon>
        <taxon>Hedyotis-Oldenlandia complex</taxon>
        <taxon>Oldenlandia</taxon>
    </lineage>
</organism>
<evidence type="ECO:0000256" key="1">
    <source>
        <dbReference type="ARBA" id="ARBA00023235"/>
    </source>
</evidence>
<dbReference type="GO" id="GO:0047661">
    <property type="term" value="F:amino-acid racemase activity"/>
    <property type="evidence" value="ECO:0007669"/>
    <property type="project" value="InterPro"/>
</dbReference>
<dbReference type="Gene3D" id="3.40.50.1860">
    <property type="match status" value="2"/>
</dbReference>
<feature type="transmembrane region" description="Helical" evidence="2">
    <location>
        <begin position="12"/>
        <end position="31"/>
    </location>
</feature>
<dbReference type="Pfam" id="PF01177">
    <property type="entry name" value="Asp_Glu_race"/>
    <property type="match status" value="1"/>
</dbReference>
<dbReference type="PANTHER" id="PTHR21198:SF7">
    <property type="entry name" value="ASPARTATE-GLUTAMATE RACEMASE FAMILY"/>
    <property type="match status" value="1"/>
</dbReference>
<reference evidence="3" key="1">
    <citation type="submission" date="2023-03" db="EMBL/GenBank/DDBJ databases">
        <authorList>
            <person name="Julca I."/>
        </authorList>
    </citation>
    <scope>NUCLEOTIDE SEQUENCE</scope>
</reference>
<keyword evidence="1" id="KW-0413">Isomerase</keyword>
<evidence type="ECO:0000256" key="2">
    <source>
        <dbReference type="SAM" id="Phobius"/>
    </source>
</evidence>
<protein>
    <submittedName>
        <fullName evidence="3">OLC1v1037490C1</fullName>
    </submittedName>
</protein>
<dbReference type="InterPro" id="IPR015942">
    <property type="entry name" value="Asp/Glu/hydantoin_racemase"/>
</dbReference>
<dbReference type="PANTHER" id="PTHR21198">
    <property type="entry name" value="GLUTAMATE RACEMASE"/>
    <property type="match status" value="1"/>
</dbReference>
<keyword evidence="2" id="KW-0472">Membrane</keyword>
<dbReference type="Proteomes" id="UP001161247">
    <property type="component" value="Chromosome 7"/>
</dbReference>
<gene>
    <name evidence="3" type="ORF">OLC1_LOCUS20891</name>
</gene>
<feature type="transmembrane region" description="Helical" evidence="2">
    <location>
        <begin position="154"/>
        <end position="171"/>
    </location>
</feature>
<name>A0AAV1E268_OLDCO</name>
<keyword evidence="4" id="KW-1185">Reference proteome</keyword>
<dbReference type="AlphaFoldDB" id="A0AAV1E268"/>